<dbReference type="EMBL" id="BCSZ01000035">
    <property type="protein sequence ID" value="GAT03806.1"/>
    <property type="molecule type" value="Genomic_DNA"/>
</dbReference>
<evidence type="ECO:0000313" key="2">
    <source>
        <dbReference type="Proteomes" id="UP000069705"/>
    </source>
</evidence>
<sequence length="266" mass="29542">MRDDPDERELTVEDENSDALTELRYQELEPLEFATNRGCQLLDEITLHILELRLALLVVTDDVSLRLDDFYPRLAALEVLADQAVGAARLLLLNADLDEAWGSLPSRPQAVYARHKAAVTRGSPNVFPEPSSLRRFNSAIRTIGSQATGPDWRARPQCPAMIRDGSRQCSNGVLYLGDNAFASGCFSHATEAERTRHRQHQDGRHEANVEASHIAHSALIGLGRIIAEGWLRRRHEPGSLFHLINQPDGPFRLEDMEDGGKAAPAD</sequence>
<dbReference type="AlphaFoldDB" id="A0A124E4P9"/>
<reference evidence="2" key="2">
    <citation type="submission" date="2016-02" db="EMBL/GenBank/DDBJ databases">
        <title>Draft genome sequence of five rapidly growing Mycobacterium species.</title>
        <authorList>
            <person name="Katahira K."/>
            <person name="Gotou Y."/>
            <person name="Iida K."/>
            <person name="Ogura Y."/>
            <person name="Hayashi T."/>
        </authorList>
    </citation>
    <scope>NUCLEOTIDE SEQUENCE [LARGE SCALE GENOMIC DNA]</scope>
    <source>
        <strain evidence="2">JCM6368</strain>
    </source>
</reference>
<comment type="caution">
    <text evidence="1">The sequence shown here is derived from an EMBL/GenBank/DDBJ whole genome shotgun (WGS) entry which is preliminary data.</text>
</comment>
<organism evidence="1 2">
    <name type="scientific">Mycolicibacterium fortuitum subsp. acetamidolyticum</name>
    <dbReference type="NCBI Taxonomy" id="144550"/>
    <lineage>
        <taxon>Bacteria</taxon>
        <taxon>Bacillati</taxon>
        <taxon>Actinomycetota</taxon>
        <taxon>Actinomycetes</taxon>
        <taxon>Mycobacteriales</taxon>
        <taxon>Mycobacteriaceae</taxon>
        <taxon>Mycolicibacterium</taxon>
    </lineage>
</organism>
<protein>
    <submittedName>
        <fullName evidence="1">Uncharacterized protein</fullName>
    </submittedName>
</protein>
<accession>A0A124E4P9</accession>
<evidence type="ECO:0000313" key="1">
    <source>
        <dbReference type="EMBL" id="GAT03806.1"/>
    </source>
</evidence>
<name>A0A124E4P9_MYCFO</name>
<dbReference type="Proteomes" id="UP000069705">
    <property type="component" value="Unassembled WGS sequence"/>
</dbReference>
<dbReference type="RefSeq" id="WP_131809081.1">
    <property type="nucleotide sequence ID" value="NZ_BCSZ01000035.1"/>
</dbReference>
<reference evidence="1 2" key="1">
    <citation type="journal article" date="2016" name="Genome Announc.">
        <title>Draft Genome Sequences of Five Rapidly Growing Mycobacterium Species, M. thermoresistibile, M. fortuitum subsp. acetamidolyticum, M. canariasense, M. brisbanense, and M. novocastrense.</title>
        <authorList>
            <person name="Katahira K."/>
            <person name="Ogura Y."/>
            <person name="Gotoh Y."/>
            <person name="Hayashi T."/>
        </authorList>
    </citation>
    <scope>NUCLEOTIDE SEQUENCE [LARGE SCALE GENOMIC DNA]</scope>
    <source>
        <strain evidence="1 2">JCM6368</strain>
    </source>
</reference>
<proteinExistence type="predicted"/>
<gene>
    <name evidence="1" type="ORF">RMCFA_3918</name>
</gene>